<dbReference type="GO" id="GO:0008714">
    <property type="term" value="F:AMP nucleosidase activity"/>
    <property type="evidence" value="ECO:0007669"/>
    <property type="project" value="UniProtKB-EC"/>
</dbReference>
<accession>A0A7Y9C8C6</accession>
<organism evidence="3 4">
    <name type="scientific">Flavobacterium agri</name>
    <dbReference type="NCBI Taxonomy" id="2743471"/>
    <lineage>
        <taxon>Bacteria</taxon>
        <taxon>Pseudomonadati</taxon>
        <taxon>Bacteroidota</taxon>
        <taxon>Flavobacteriia</taxon>
        <taxon>Flavobacteriales</taxon>
        <taxon>Flavobacteriaceae</taxon>
        <taxon>Flavobacterium</taxon>
    </lineage>
</organism>
<protein>
    <recommendedName>
        <fullName evidence="2">Cytokinin riboside 5'-monophosphate phosphoribohydrolase</fullName>
        <ecNumber evidence="2">3.2.2.n1</ecNumber>
    </recommendedName>
</protein>
<evidence type="ECO:0000313" key="3">
    <source>
        <dbReference type="EMBL" id="NYA72348.1"/>
    </source>
</evidence>
<dbReference type="EC" id="3.2.2.n1" evidence="2"/>
<dbReference type="AlphaFoldDB" id="A0A7Y9C8C6"/>
<proteinExistence type="inferred from homology"/>
<comment type="catalytic activity">
    <reaction evidence="1">
        <text>AMP + H2O = D-ribose 5-phosphate + adenine</text>
        <dbReference type="Rhea" id="RHEA:20129"/>
        <dbReference type="ChEBI" id="CHEBI:15377"/>
        <dbReference type="ChEBI" id="CHEBI:16708"/>
        <dbReference type="ChEBI" id="CHEBI:78346"/>
        <dbReference type="ChEBI" id="CHEBI:456215"/>
        <dbReference type="EC" id="3.2.2.4"/>
    </reaction>
</comment>
<dbReference type="Proteomes" id="UP000535020">
    <property type="component" value="Unassembled WGS sequence"/>
</dbReference>
<dbReference type="InterPro" id="IPR005269">
    <property type="entry name" value="LOG"/>
</dbReference>
<dbReference type="RefSeq" id="WP_176007150.1">
    <property type="nucleotide sequence ID" value="NZ_JABWMI010000018.1"/>
</dbReference>
<dbReference type="Gene3D" id="3.40.50.450">
    <property type="match status" value="1"/>
</dbReference>
<sequence length="242" mass="27518">MRLEDFDNEEDRIISDRLKQKTWSEIRTNDSWAIFKIMSEFVNGYETMGRIGPCVSIFGSARTKPDNHFYTLAEKIAFKISKAGYGVITGGGPGIMEAGNKGAHLGGGTSVGLNIELPFEQHFNPYIDRDKNLNFDYFFVRKVMFVKYSQGFVVMPGGFGTLDEMFEAITLIQTKKIAKFPIILVGREFWNGLWVWVKEVLVEKYANVSPGDLDLVKIVDTEDEVVEALDNFYKKYTLSPNF</sequence>
<dbReference type="Pfam" id="PF03641">
    <property type="entry name" value="Lysine_decarbox"/>
    <property type="match status" value="1"/>
</dbReference>
<keyword evidence="4" id="KW-1185">Reference proteome</keyword>
<dbReference type="NCBIfam" id="TIGR00730">
    <property type="entry name" value="Rossman fold protein, TIGR00730 family"/>
    <property type="match status" value="1"/>
</dbReference>
<dbReference type="PANTHER" id="PTHR43393">
    <property type="entry name" value="CYTOKININ RIBOSIDE 5'-MONOPHOSPHATE PHOSPHORIBOHYDROLASE"/>
    <property type="match status" value="1"/>
</dbReference>
<keyword evidence="2" id="KW-0378">Hydrolase</keyword>
<reference evidence="3 4" key="1">
    <citation type="submission" date="2020-07" db="EMBL/GenBank/DDBJ databases">
        <authorList>
            <person name="Sun Q."/>
        </authorList>
    </citation>
    <scope>NUCLEOTIDE SEQUENCE [LARGE SCALE GENOMIC DNA]</scope>
    <source>
        <strain evidence="3 4">MAH-1</strain>
    </source>
</reference>
<dbReference type="PANTHER" id="PTHR43393:SF3">
    <property type="entry name" value="LYSINE DECARBOXYLASE-LIKE PROTEIN"/>
    <property type="match status" value="1"/>
</dbReference>
<evidence type="ECO:0000256" key="1">
    <source>
        <dbReference type="ARBA" id="ARBA00000274"/>
    </source>
</evidence>
<comment type="similarity">
    <text evidence="2">Belongs to the LOG family.</text>
</comment>
<evidence type="ECO:0000313" key="4">
    <source>
        <dbReference type="Proteomes" id="UP000535020"/>
    </source>
</evidence>
<name>A0A7Y9C8C6_9FLAO</name>
<dbReference type="EMBL" id="JACBJI010000007">
    <property type="protein sequence ID" value="NYA72348.1"/>
    <property type="molecule type" value="Genomic_DNA"/>
</dbReference>
<dbReference type="GO" id="GO:0009691">
    <property type="term" value="P:cytokinin biosynthetic process"/>
    <property type="evidence" value="ECO:0007669"/>
    <property type="project" value="UniProtKB-UniRule"/>
</dbReference>
<gene>
    <name evidence="3" type="ORF">HZF10_15570</name>
</gene>
<dbReference type="SUPFAM" id="SSF102405">
    <property type="entry name" value="MCP/YpsA-like"/>
    <property type="match status" value="1"/>
</dbReference>
<evidence type="ECO:0000256" key="2">
    <source>
        <dbReference type="RuleBase" id="RU363015"/>
    </source>
</evidence>
<dbReference type="InterPro" id="IPR052341">
    <property type="entry name" value="LOG_family_nucleotidases"/>
</dbReference>
<dbReference type="InterPro" id="IPR031100">
    <property type="entry name" value="LOG_fam"/>
</dbReference>
<dbReference type="GO" id="GO:0005829">
    <property type="term" value="C:cytosol"/>
    <property type="evidence" value="ECO:0007669"/>
    <property type="project" value="TreeGrafter"/>
</dbReference>
<keyword evidence="2" id="KW-0203">Cytokinin biosynthesis</keyword>
<comment type="caution">
    <text evidence="3">The sequence shown here is derived from an EMBL/GenBank/DDBJ whole genome shotgun (WGS) entry which is preliminary data.</text>
</comment>